<accession>A0ABY4E9N0</accession>
<gene>
    <name evidence="2" type="ORF">LVJ81_12880</name>
</gene>
<dbReference type="EMBL" id="CP091512">
    <property type="protein sequence ID" value="UOO92470.1"/>
    <property type="molecule type" value="Genomic_DNA"/>
</dbReference>
<keyword evidence="3" id="KW-1185">Reference proteome</keyword>
<reference evidence="2" key="1">
    <citation type="submission" date="2021-12" db="EMBL/GenBank/DDBJ databases">
        <authorList>
            <person name="Veyrier F.J."/>
        </authorList>
    </citation>
    <scope>NUCLEOTIDE SEQUENCE</scope>
    <source>
        <strain evidence="2">SAG 1488-6</strain>
    </source>
</reference>
<dbReference type="RefSeq" id="WP_019959213.1">
    <property type="nucleotide sequence ID" value="NZ_CP091512.1"/>
</dbReference>
<evidence type="ECO:0000313" key="2">
    <source>
        <dbReference type="EMBL" id="UOO92470.1"/>
    </source>
</evidence>
<feature type="domain" description="DUF6036" evidence="1">
    <location>
        <begin position="18"/>
        <end position="175"/>
    </location>
</feature>
<evidence type="ECO:0000313" key="3">
    <source>
        <dbReference type="Proteomes" id="UP000832034"/>
    </source>
</evidence>
<organism evidence="2 3">
    <name type="scientific">Vitreoscilla stercoraria</name>
    <dbReference type="NCBI Taxonomy" id="61"/>
    <lineage>
        <taxon>Bacteria</taxon>
        <taxon>Pseudomonadati</taxon>
        <taxon>Pseudomonadota</taxon>
        <taxon>Betaproteobacteria</taxon>
        <taxon>Neisseriales</taxon>
        <taxon>Neisseriaceae</taxon>
        <taxon>Vitreoscilla</taxon>
    </lineage>
</organism>
<proteinExistence type="predicted"/>
<sequence>MIQILDKIHQSDALFVALKNFLSKIDQTLPPNKNVKLFLFGGMLVYLYTGLERSYYIEGEFNQKVYIPDGLNWLYTHHTGQEKQIRFNKNDNSRFNLLHQNYLQDAQIIPFTHLKHMQVYALSPVDVCVSKIARLSLIDIEDIQLLVKTGLCSPQSIEQRAKEASSDYIGDLSQFHTNLNLAIHYARLTK</sequence>
<dbReference type="Pfam" id="PF19502">
    <property type="entry name" value="DUF6036"/>
    <property type="match status" value="1"/>
</dbReference>
<reference evidence="2" key="2">
    <citation type="journal article" date="2022" name="Res Sq">
        <title>Evolution of multicellular longitudinally dividing oral cavity symbionts (Neisseriaceae).</title>
        <authorList>
            <person name="Nyongesa S."/>
            <person name="Weber P."/>
            <person name="Bernet E."/>
            <person name="Pullido F."/>
            <person name="Nieckarz M."/>
            <person name="Delaby M."/>
            <person name="Nieves C."/>
            <person name="Viehboeck T."/>
            <person name="Krause N."/>
            <person name="Rivera-Millot A."/>
            <person name="Nakamura A."/>
            <person name="Vischer N."/>
            <person name="VanNieuwenhze M."/>
            <person name="Brun Y."/>
            <person name="Cava F."/>
            <person name="Bulgheresi S."/>
            <person name="Veyrier F."/>
        </authorList>
    </citation>
    <scope>NUCLEOTIDE SEQUENCE</scope>
    <source>
        <strain evidence="2">SAG 1488-6</strain>
    </source>
</reference>
<dbReference type="Proteomes" id="UP000832034">
    <property type="component" value="Chromosome"/>
</dbReference>
<evidence type="ECO:0000259" key="1">
    <source>
        <dbReference type="Pfam" id="PF19502"/>
    </source>
</evidence>
<name>A0ABY4E9N0_VITST</name>
<dbReference type="InterPro" id="IPR045792">
    <property type="entry name" value="DUF6036"/>
</dbReference>
<protein>
    <recommendedName>
        <fullName evidence="1">DUF6036 domain-containing protein</fullName>
    </recommendedName>
</protein>